<dbReference type="PANTHER" id="PTHR17630">
    <property type="entry name" value="DIENELACTONE HYDROLASE"/>
    <property type="match status" value="1"/>
</dbReference>
<feature type="domain" description="Dienelactone hydrolase" evidence="1">
    <location>
        <begin position="34"/>
        <end position="252"/>
    </location>
</feature>
<dbReference type="GO" id="GO:0016787">
    <property type="term" value="F:hydrolase activity"/>
    <property type="evidence" value="ECO:0007669"/>
    <property type="project" value="UniProtKB-KW"/>
</dbReference>
<protein>
    <submittedName>
        <fullName evidence="2">Dienelactone hydrolase</fullName>
    </submittedName>
</protein>
<evidence type="ECO:0000313" key="3">
    <source>
        <dbReference type="Proteomes" id="UP000749293"/>
    </source>
</evidence>
<dbReference type="PANTHER" id="PTHR17630:SF44">
    <property type="entry name" value="PROTEIN AIM2"/>
    <property type="match status" value="1"/>
</dbReference>
<dbReference type="Gene3D" id="3.40.50.1820">
    <property type="entry name" value="alpha/beta hydrolase"/>
    <property type="match status" value="1"/>
</dbReference>
<dbReference type="AlphaFoldDB" id="A0A9P4YUK5"/>
<dbReference type="Proteomes" id="UP000749293">
    <property type="component" value="Unassembled WGS sequence"/>
</dbReference>
<name>A0A9P4YUK5_9HYPO</name>
<dbReference type="RefSeq" id="XP_035320716.1">
    <property type="nucleotide sequence ID" value="XM_035469622.1"/>
</dbReference>
<dbReference type="InterPro" id="IPR029058">
    <property type="entry name" value="AB_hydrolase_fold"/>
</dbReference>
<proteinExistence type="predicted"/>
<keyword evidence="3" id="KW-1185">Reference proteome</keyword>
<sequence length="254" mass="27556">MASNPPGPCCVRGNLFGGEPKGKLTKLADDKTDAYIATASGPNAESRKNTAILIVTDIFGIWPNSKLIADEFAVEGYTTLVPDLFNGDQASLNPPAGFDIFKWLAEGTGGKNPHTKEIVDGIVAEAIKTLKGQGFTKIGAVGYCFGAKYVVRQAKLGIDVAYVAHPSFVDEEELASLKIPFAIAAAETDTIFPNEKRYQSEEILKKTGVPYQINLYQGVEHGFAVRGDLSKKVVKYAKKSAFNQAIEWFEEFLV</sequence>
<accession>A0A9P4YUK5</accession>
<dbReference type="OrthoDB" id="17560at2759"/>
<comment type="caution">
    <text evidence="2">The sequence shown here is derived from an EMBL/GenBank/DDBJ whole genome shotgun (WGS) entry which is preliminary data.</text>
</comment>
<dbReference type="GeneID" id="55973880"/>
<keyword evidence="2" id="KW-0378">Hydrolase</keyword>
<reference evidence="2" key="1">
    <citation type="submission" date="2020-03" db="EMBL/GenBank/DDBJ databases">
        <title>Site-based positive gene gene selection in Geosmithia morbida across the United States reveals a broad range of putative effectors and factors for local host and environmental adapation.</title>
        <authorList>
            <person name="Onufrak A."/>
            <person name="Murdoch R.W."/>
            <person name="Gazis R."/>
            <person name="Huff M."/>
            <person name="Staton M."/>
            <person name="Klingeman W."/>
            <person name="Hadziabdic D."/>
        </authorList>
    </citation>
    <scope>NUCLEOTIDE SEQUENCE</scope>
    <source>
        <strain evidence="2">1262</strain>
    </source>
</reference>
<dbReference type="EMBL" id="JAANYQ010000010">
    <property type="protein sequence ID" value="KAF4122064.1"/>
    <property type="molecule type" value="Genomic_DNA"/>
</dbReference>
<dbReference type="SUPFAM" id="SSF53474">
    <property type="entry name" value="alpha/beta-Hydrolases"/>
    <property type="match status" value="1"/>
</dbReference>
<organism evidence="2 3">
    <name type="scientific">Geosmithia morbida</name>
    <dbReference type="NCBI Taxonomy" id="1094350"/>
    <lineage>
        <taxon>Eukaryota</taxon>
        <taxon>Fungi</taxon>
        <taxon>Dikarya</taxon>
        <taxon>Ascomycota</taxon>
        <taxon>Pezizomycotina</taxon>
        <taxon>Sordariomycetes</taxon>
        <taxon>Hypocreomycetidae</taxon>
        <taxon>Hypocreales</taxon>
        <taxon>Bionectriaceae</taxon>
        <taxon>Geosmithia</taxon>
    </lineage>
</organism>
<dbReference type="Pfam" id="PF01738">
    <property type="entry name" value="DLH"/>
    <property type="match status" value="1"/>
</dbReference>
<gene>
    <name evidence="2" type="ORF">GMORB2_7657</name>
</gene>
<evidence type="ECO:0000259" key="1">
    <source>
        <dbReference type="Pfam" id="PF01738"/>
    </source>
</evidence>
<evidence type="ECO:0000313" key="2">
    <source>
        <dbReference type="EMBL" id="KAF4122064.1"/>
    </source>
</evidence>
<dbReference type="InterPro" id="IPR002925">
    <property type="entry name" value="Dienelactn_hydro"/>
</dbReference>